<sequence>MKVTSLACLAGLALLTLGCASPRTLDTRHLTRFDEYHANLEIAGQRYTLDAYIVMFQKPFYITVERDDRRAMTIDEAARVAEEYIKPRGCTDPLVRRADLDRSNADKTQWMVGIEC</sequence>
<name>A0A679GPA1_9GAMM</name>
<reference evidence="2 3" key="1">
    <citation type="journal article" date="2020" name="Microbiol. Resour. Announc.">
        <title>Complete genome sequence of Pseudomonas otitidis strain MrB4, isolated from Lake Biwa in Japan.</title>
        <authorList>
            <person name="Miyazaki K."/>
            <person name="Hase E."/>
            <person name="Maruya T."/>
        </authorList>
    </citation>
    <scope>NUCLEOTIDE SEQUENCE [LARGE SCALE GENOMIC DNA]</scope>
    <source>
        <strain evidence="2 3">MrB4</strain>
    </source>
</reference>
<feature type="chain" id="PRO_5025358502" description="Lipoprotein" evidence="1">
    <location>
        <begin position="21"/>
        <end position="116"/>
    </location>
</feature>
<dbReference type="RefSeq" id="WP_172434875.1">
    <property type="nucleotide sequence ID" value="NZ_AP022642.1"/>
</dbReference>
<feature type="signal peptide" evidence="1">
    <location>
        <begin position="1"/>
        <end position="20"/>
    </location>
</feature>
<dbReference type="PROSITE" id="PS51257">
    <property type="entry name" value="PROKAR_LIPOPROTEIN"/>
    <property type="match status" value="1"/>
</dbReference>
<accession>A0A679GPA1</accession>
<proteinExistence type="predicted"/>
<gene>
    <name evidence="2" type="ORF">PtoMrB4_52690</name>
</gene>
<protein>
    <recommendedName>
        <fullName evidence="4">Lipoprotein</fullName>
    </recommendedName>
</protein>
<evidence type="ECO:0000313" key="3">
    <source>
        <dbReference type="Proteomes" id="UP000501237"/>
    </source>
</evidence>
<keyword evidence="1" id="KW-0732">Signal</keyword>
<dbReference type="GeneID" id="57400495"/>
<evidence type="ECO:0000256" key="1">
    <source>
        <dbReference type="SAM" id="SignalP"/>
    </source>
</evidence>
<evidence type="ECO:0000313" key="2">
    <source>
        <dbReference type="EMBL" id="BCA31292.1"/>
    </source>
</evidence>
<dbReference type="EMBL" id="AP022642">
    <property type="protein sequence ID" value="BCA31292.1"/>
    <property type="molecule type" value="Genomic_DNA"/>
</dbReference>
<organism evidence="2 3">
    <name type="scientific">Metapseudomonas otitidis</name>
    <dbReference type="NCBI Taxonomy" id="319939"/>
    <lineage>
        <taxon>Bacteria</taxon>
        <taxon>Pseudomonadati</taxon>
        <taxon>Pseudomonadota</taxon>
        <taxon>Gammaproteobacteria</taxon>
        <taxon>Pseudomonadales</taxon>
        <taxon>Pseudomonadaceae</taxon>
        <taxon>Metapseudomonas</taxon>
    </lineage>
</organism>
<dbReference type="Proteomes" id="UP000501237">
    <property type="component" value="Chromosome"/>
</dbReference>
<dbReference type="AlphaFoldDB" id="A0A679GPA1"/>
<dbReference type="KEGG" id="poj:PtoMrB4_52690"/>
<evidence type="ECO:0008006" key="4">
    <source>
        <dbReference type="Google" id="ProtNLM"/>
    </source>
</evidence>